<sequence>MATIYYLPLPFPLFIIFFLIINQPTPISAQPNFLYLSCGYVNGGNSTGSSTYTSNLNTLLLNLSFDTEVDYGFFNVSYGQNDDRVNAVVLCRGDVNAEDCRSCFVNARALLPRSCPDQKEAIGWYDNCMLRYSNRSIFRTVETSPHFYLWNTEEALEVEKFKAAVGELLQKLKITAASGDSRRKFAATSAMGPSNQTIYGLVQCTPDLSKDECDACLEGAISDLPKCCDRNRGGRVSMRITPKIMTIVINYPLFLHLKHLLLALVVDVARLLRGVEAPARRLGADGAGAGGEVREGGDERSVRHVDLDLAPPCGPRVSIP</sequence>
<reference evidence="6" key="1">
    <citation type="submission" date="2020-09" db="EMBL/GenBank/DDBJ databases">
        <title>Genome-Enabled Discovery of Anthraquinone Biosynthesis in Senna tora.</title>
        <authorList>
            <person name="Kang S.-H."/>
            <person name="Pandey R.P."/>
            <person name="Lee C.-M."/>
            <person name="Sim J.-S."/>
            <person name="Jeong J.-T."/>
            <person name="Choi B.-S."/>
            <person name="Jung M."/>
            <person name="Ginzburg D."/>
            <person name="Zhao K."/>
            <person name="Won S.Y."/>
            <person name="Oh T.-J."/>
            <person name="Yu Y."/>
            <person name="Kim N.-H."/>
            <person name="Lee O.R."/>
            <person name="Lee T.-H."/>
            <person name="Bashyal P."/>
            <person name="Kim T.-S."/>
            <person name="Lee W.-H."/>
            <person name="Kawkins C."/>
            <person name="Kim C.-K."/>
            <person name="Kim J.S."/>
            <person name="Ahn B.O."/>
            <person name="Rhee S.Y."/>
            <person name="Sohng J.K."/>
        </authorList>
    </citation>
    <scope>NUCLEOTIDE SEQUENCE</scope>
    <source>
        <tissue evidence="6">Leaf</tissue>
    </source>
</reference>
<dbReference type="FunFam" id="3.30.430.20:FF:000003">
    <property type="entry name" value="Cysteine-rich RLK (RECEPTOR-like protein kinase) 10"/>
    <property type="match status" value="1"/>
</dbReference>
<evidence type="ECO:0000256" key="2">
    <source>
        <dbReference type="ARBA" id="ARBA00022737"/>
    </source>
</evidence>
<feature type="chain" id="PRO_5033032760" evidence="4">
    <location>
        <begin position="30"/>
        <end position="320"/>
    </location>
</feature>
<accession>A0A835CAS9</accession>
<feature type="domain" description="Gnk2-homologous" evidence="5">
    <location>
        <begin position="34"/>
        <end position="137"/>
    </location>
</feature>
<dbReference type="PROSITE" id="PS51473">
    <property type="entry name" value="GNK2"/>
    <property type="match status" value="2"/>
</dbReference>
<evidence type="ECO:0000313" key="6">
    <source>
        <dbReference type="EMBL" id="KAF7833522.1"/>
    </source>
</evidence>
<feature type="signal peptide" evidence="4">
    <location>
        <begin position="1"/>
        <end position="29"/>
    </location>
</feature>
<keyword evidence="6" id="KW-0808">Transferase</keyword>
<dbReference type="Gene3D" id="3.30.430.20">
    <property type="entry name" value="Gnk2 domain, C-X8-C-X2-C motif"/>
    <property type="match status" value="2"/>
</dbReference>
<keyword evidence="1 4" id="KW-0732">Signal</keyword>
<evidence type="ECO:0000313" key="7">
    <source>
        <dbReference type="Proteomes" id="UP000634136"/>
    </source>
</evidence>
<dbReference type="FunFam" id="3.30.430.20:FF:000002">
    <property type="entry name" value="Cysteine-rich receptor-like protein kinase 10"/>
    <property type="match status" value="1"/>
</dbReference>
<dbReference type="GO" id="GO:0016301">
    <property type="term" value="F:kinase activity"/>
    <property type="evidence" value="ECO:0007669"/>
    <property type="project" value="UniProtKB-KW"/>
</dbReference>
<dbReference type="PANTHER" id="PTHR32099:SF51">
    <property type="entry name" value="CYSTEINE-RICH RECEPTOR-LIKE PROTEIN KINASE 25 ISOFORM X1"/>
    <property type="match status" value="1"/>
</dbReference>
<name>A0A835CAS9_9FABA</name>
<feature type="compositionally biased region" description="Basic and acidic residues" evidence="3">
    <location>
        <begin position="292"/>
        <end position="305"/>
    </location>
</feature>
<protein>
    <submittedName>
        <fullName evidence="6">Putative receptor-like protein kinase</fullName>
    </submittedName>
</protein>
<dbReference type="OrthoDB" id="1909574at2759"/>
<evidence type="ECO:0000259" key="5">
    <source>
        <dbReference type="PROSITE" id="PS51473"/>
    </source>
</evidence>
<evidence type="ECO:0000256" key="4">
    <source>
        <dbReference type="SAM" id="SignalP"/>
    </source>
</evidence>
<gene>
    <name evidence="6" type="ORF">G2W53_015855</name>
</gene>
<evidence type="ECO:0000256" key="3">
    <source>
        <dbReference type="SAM" id="MobiDB-lite"/>
    </source>
</evidence>
<keyword evidence="6" id="KW-0418">Kinase</keyword>
<dbReference type="EMBL" id="JAAIUW010000005">
    <property type="protein sequence ID" value="KAF7833522.1"/>
    <property type="molecule type" value="Genomic_DNA"/>
</dbReference>
<keyword evidence="6" id="KW-0675">Receptor</keyword>
<dbReference type="AlphaFoldDB" id="A0A835CAS9"/>
<dbReference type="PANTHER" id="PTHR32099">
    <property type="entry name" value="CYSTEINE-RICH REPEAT SECRETORY PROTEIN"/>
    <property type="match status" value="1"/>
</dbReference>
<dbReference type="Pfam" id="PF01657">
    <property type="entry name" value="Stress-antifung"/>
    <property type="match status" value="2"/>
</dbReference>
<proteinExistence type="predicted"/>
<organism evidence="6 7">
    <name type="scientific">Senna tora</name>
    <dbReference type="NCBI Taxonomy" id="362788"/>
    <lineage>
        <taxon>Eukaryota</taxon>
        <taxon>Viridiplantae</taxon>
        <taxon>Streptophyta</taxon>
        <taxon>Embryophyta</taxon>
        <taxon>Tracheophyta</taxon>
        <taxon>Spermatophyta</taxon>
        <taxon>Magnoliopsida</taxon>
        <taxon>eudicotyledons</taxon>
        <taxon>Gunneridae</taxon>
        <taxon>Pentapetalae</taxon>
        <taxon>rosids</taxon>
        <taxon>fabids</taxon>
        <taxon>Fabales</taxon>
        <taxon>Fabaceae</taxon>
        <taxon>Caesalpinioideae</taxon>
        <taxon>Cassia clade</taxon>
        <taxon>Senna</taxon>
    </lineage>
</organism>
<comment type="caution">
    <text evidence="6">The sequence shown here is derived from an EMBL/GenBank/DDBJ whole genome shotgun (WGS) entry which is preliminary data.</text>
</comment>
<feature type="domain" description="Gnk2-homologous" evidence="5">
    <location>
        <begin position="143"/>
        <end position="253"/>
    </location>
</feature>
<feature type="region of interest" description="Disordered" evidence="3">
    <location>
        <begin position="284"/>
        <end position="305"/>
    </location>
</feature>
<dbReference type="InterPro" id="IPR038408">
    <property type="entry name" value="GNK2_sf"/>
</dbReference>
<keyword evidence="2" id="KW-0677">Repeat</keyword>
<dbReference type="InterPro" id="IPR002902">
    <property type="entry name" value="GNK2"/>
</dbReference>
<dbReference type="CDD" id="cd23509">
    <property type="entry name" value="Gnk2-like"/>
    <property type="match status" value="2"/>
</dbReference>
<keyword evidence="7" id="KW-1185">Reference proteome</keyword>
<evidence type="ECO:0000256" key="1">
    <source>
        <dbReference type="ARBA" id="ARBA00022729"/>
    </source>
</evidence>
<dbReference type="Proteomes" id="UP000634136">
    <property type="component" value="Unassembled WGS sequence"/>
</dbReference>